<evidence type="ECO:0000256" key="8">
    <source>
        <dbReference type="ARBA" id="ARBA00023306"/>
    </source>
</evidence>
<evidence type="ECO:0000256" key="6">
    <source>
        <dbReference type="ARBA" id="ARBA00022960"/>
    </source>
</evidence>
<dbReference type="SUPFAM" id="SSF53623">
    <property type="entry name" value="MurD-like peptide ligases, catalytic domain"/>
    <property type="match status" value="1"/>
</dbReference>
<keyword evidence="8 10" id="KW-0131">Cell cycle</keyword>
<dbReference type="Proteomes" id="UP001143309">
    <property type="component" value="Unassembled WGS sequence"/>
</dbReference>
<comment type="catalytic activity">
    <reaction evidence="10 11">
        <text>D-alanyl-D-alanine + UDP-N-acetyl-alpha-D-muramoyl-L-alanyl-gamma-D-glutamyl-meso-2,6-diaminopimelate + ATP = UDP-N-acetyl-alpha-D-muramoyl-L-alanyl-gamma-D-glutamyl-meso-2,6-diaminopimeloyl-D-alanyl-D-alanine + ADP + phosphate + H(+)</text>
        <dbReference type="Rhea" id="RHEA:28374"/>
        <dbReference type="ChEBI" id="CHEBI:15378"/>
        <dbReference type="ChEBI" id="CHEBI:30616"/>
        <dbReference type="ChEBI" id="CHEBI:43474"/>
        <dbReference type="ChEBI" id="CHEBI:57822"/>
        <dbReference type="ChEBI" id="CHEBI:61386"/>
        <dbReference type="ChEBI" id="CHEBI:83905"/>
        <dbReference type="ChEBI" id="CHEBI:456216"/>
        <dbReference type="EC" id="6.3.2.10"/>
    </reaction>
</comment>
<evidence type="ECO:0000256" key="4">
    <source>
        <dbReference type="ARBA" id="ARBA00022741"/>
    </source>
</evidence>
<evidence type="ECO:0000256" key="11">
    <source>
        <dbReference type="RuleBase" id="RU004136"/>
    </source>
</evidence>
<dbReference type="GO" id="GO:0005737">
    <property type="term" value="C:cytoplasm"/>
    <property type="evidence" value="ECO:0007669"/>
    <property type="project" value="UniProtKB-SubCell"/>
</dbReference>
<comment type="subcellular location">
    <subcellularLocation>
        <location evidence="10 11">Cytoplasm</location>
    </subcellularLocation>
</comment>
<dbReference type="InterPro" id="IPR036615">
    <property type="entry name" value="Mur_ligase_C_dom_sf"/>
</dbReference>
<dbReference type="GO" id="GO:0005524">
    <property type="term" value="F:ATP binding"/>
    <property type="evidence" value="ECO:0007669"/>
    <property type="project" value="UniProtKB-UniRule"/>
</dbReference>
<dbReference type="InterPro" id="IPR035911">
    <property type="entry name" value="MurE/MurF_N"/>
</dbReference>
<evidence type="ECO:0000256" key="3">
    <source>
        <dbReference type="ARBA" id="ARBA00022618"/>
    </source>
</evidence>
<dbReference type="InterPro" id="IPR013221">
    <property type="entry name" value="Mur_ligase_cen"/>
</dbReference>
<evidence type="ECO:0000313" key="16">
    <source>
        <dbReference type="Proteomes" id="UP001143309"/>
    </source>
</evidence>
<protein>
    <recommendedName>
        <fullName evidence="10 11">UDP-N-acetylmuramoyl-tripeptide--D-alanyl-D-alanine ligase</fullName>
        <ecNumber evidence="10 11">6.3.2.10</ecNumber>
    </recommendedName>
    <alternativeName>
        <fullName evidence="10">D-alanyl-D-alanine-adding enzyme</fullName>
    </alternativeName>
</protein>
<evidence type="ECO:0000259" key="14">
    <source>
        <dbReference type="Pfam" id="PF08245"/>
    </source>
</evidence>
<evidence type="ECO:0000259" key="13">
    <source>
        <dbReference type="Pfam" id="PF02875"/>
    </source>
</evidence>
<evidence type="ECO:0000256" key="5">
    <source>
        <dbReference type="ARBA" id="ARBA00022840"/>
    </source>
</evidence>
<sequence>MTTANMSAEPLWSAPELALATAGRVAGRAEQPVTGVSIDSRTVAQGDMFFAIKGDVHDGHKFVADALSRGAAIAVIDKAHAAELAQVGPLLVVDDVLGALVATGVAARARSRAKIVAVTGSVGKTSTKEALRLVLGADGPTHASAASHNNHWGVPLTLSRLPKSAAYGVFEIGMNHPNEIRPLTKMVRPHVAIVTNVEPVHLAAFDGVEGIADAKAEIFEGLVRGGHAVVNRDNPHYERLKAAATAAGAAVWSFGEHVSSDARLDRVALKPGEACVAATVLGDPVTFKIGAPGRHLVQNALAVLLATKLAGADLALAALALAKFTAPAGRGKRYELAAPGGAVTLIDESYNANPASMRAALALLGQTPVGASGRRIAVLGDMLELGATSAELHAKLAETIAAAKIDLVFTAGPLMRALHDALPERRRGGWADSAAEIEVKLVDRIRGGDAVMLKGSNGSKLGPVATALRARFAPASDDTITAVTV</sequence>
<evidence type="ECO:0000256" key="9">
    <source>
        <dbReference type="ARBA" id="ARBA00023316"/>
    </source>
</evidence>
<reference evidence="15" key="2">
    <citation type="submission" date="2023-01" db="EMBL/GenBank/DDBJ databases">
        <authorList>
            <person name="Sun Q."/>
            <person name="Evtushenko L."/>
        </authorList>
    </citation>
    <scope>NUCLEOTIDE SEQUENCE</scope>
    <source>
        <strain evidence="15">VKM B-2748</strain>
    </source>
</reference>
<dbReference type="NCBIfam" id="NF010693">
    <property type="entry name" value="PRK14093.1"/>
    <property type="match status" value="1"/>
</dbReference>
<comment type="pathway">
    <text evidence="10 11">Cell wall biogenesis; peptidoglycan biosynthesis.</text>
</comment>
<dbReference type="AlphaFoldDB" id="A0A9W6N7M1"/>
<dbReference type="InterPro" id="IPR051046">
    <property type="entry name" value="MurCDEF_CellWall_CoF430Synth"/>
</dbReference>
<feature type="domain" description="Mur ligase N-terminal catalytic" evidence="12">
    <location>
        <begin position="33"/>
        <end position="92"/>
    </location>
</feature>
<keyword evidence="1 10" id="KW-0963">Cytoplasm</keyword>
<keyword evidence="3 10" id="KW-0132">Cell division</keyword>
<dbReference type="HAMAP" id="MF_02019">
    <property type="entry name" value="MurF"/>
    <property type="match status" value="1"/>
</dbReference>
<dbReference type="Pfam" id="PF02875">
    <property type="entry name" value="Mur_ligase_C"/>
    <property type="match status" value="1"/>
</dbReference>
<evidence type="ECO:0000256" key="2">
    <source>
        <dbReference type="ARBA" id="ARBA00022598"/>
    </source>
</evidence>
<gene>
    <name evidence="10 15" type="primary">murF</name>
    <name evidence="15" type="ORF">GCM10008174_31250</name>
</gene>
<dbReference type="SUPFAM" id="SSF53244">
    <property type="entry name" value="MurD-like peptide ligases, peptide-binding domain"/>
    <property type="match status" value="1"/>
</dbReference>
<dbReference type="EC" id="6.3.2.10" evidence="10 11"/>
<dbReference type="Gene3D" id="3.90.190.20">
    <property type="entry name" value="Mur ligase, C-terminal domain"/>
    <property type="match status" value="1"/>
</dbReference>
<keyword evidence="2 10" id="KW-0436">Ligase</keyword>
<feature type="domain" description="Mur ligase C-terminal" evidence="13">
    <location>
        <begin position="333"/>
        <end position="456"/>
    </location>
</feature>
<organism evidence="15 16">
    <name type="scientific">Methylopila turkensis</name>
    <dbReference type="NCBI Taxonomy" id="1437816"/>
    <lineage>
        <taxon>Bacteria</taxon>
        <taxon>Pseudomonadati</taxon>
        <taxon>Pseudomonadota</taxon>
        <taxon>Alphaproteobacteria</taxon>
        <taxon>Hyphomicrobiales</taxon>
        <taxon>Methylopilaceae</taxon>
        <taxon>Methylopila</taxon>
    </lineage>
</organism>
<dbReference type="NCBIfam" id="TIGR01143">
    <property type="entry name" value="murF"/>
    <property type="match status" value="1"/>
</dbReference>
<dbReference type="InterPro" id="IPR000713">
    <property type="entry name" value="Mur_ligase_N"/>
</dbReference>
<dbReference type="InterPro" id="IPR036565">
    <property type="entry name" value="Mur-like_cat_sf"/>
</dbReference>
<dbReference type="Gene3D" id="3.40.1390.10">
    <property type="entry name" value="MurE/MurF, N-terminal domain"/>
    <property type="match status" value="1"/>
</dbReference>
<keyword evidence="9 10" id="KW-0961">Cell wall biogenesis/degradation</keyword>
<keyword evidence="4 10" id="KW-0547">Nucleotide-binding</keyword>
<feature type="domain" description="Mur ligase central" evidence="14">
    <location>
        <begin position="118"/>
        <end position="306"/>
    </location>
</feature>
<dbReference type="GO" id="GO:0051301">
    <property type="term" value="P:cell division"/>
    <property type="evidence" value="ECO:0007669"/>
    <property type="project" value="UniProtKB-KW"/>
</dbReference>
<dbReference type="Pfam" id="PF01225">
    <property type="entry name" value="Mur_ligase"/>
    <property type="match status" value="1"/>
</dbReference>
<dbReference type="GO" id="GO:0071555">
    <property type="term" value="P:cell wall organization"/>
    <property type="evidence" value="ECO:0007669"/>
    <property type="project" value="UniProtKB-KW"/>
</dbReference>
<dbReference type="GO" id="GO:0047480">
    <property type="term" value="F:UDP-N-acetylmuramoyl-tripeptide-D-alanyl-D-alanine ligase activity"/>
    <property type="evidence" value="ECO:0007669"/>
    <property type="project" value="UniProtKB-UniRule"/>
</dbReference>
<evidence type="ECO:0000313" key="15">
    <source>
        <dbReference type="EMBL" id="GLK81384.1"/>
    </source>
</evidence>
<evidence type="ECO:0000256" key="10">
    <source>
        <dbReference type="HAMAP-Rule" id="MF_02019"/>
    </source>
</evidence>
<keyword evidence="6 10" id="KW-0133">Cell shape</keyword>
<evidence type="ECO:0000256" key="1">
    <source>
        <dbReference type="ARBA" id="ARBA00022490"/>
    </source>
</evidence>
<dbReference type="InterPro" id="IPR005863">
    <property type="entry name" value="UDP-N-AcMur_synth"/>
</dbReference>
<dbReference type="EMBL" id="BSFL01000003">
    <property type="protein sequence ID" value="GLK81384.1"/>
    <property type="molecule type" value="Genomic_DNA"/>
</dbReference>
<dbReference type="GO" id="GO:0009252">
    <property type="term" value="P:peptidoglycan biosynthetic process"/>
    <property type="evidence" value="ECO:0007669"/>
    <property type="project" value="UniProtKB-UniRule"/>
</dbReference>
<reference evidence="15" key="1">
    <citation type="journal article" date="2014" name="Int. J. Syst. Evol. Microbiol.">
        <title>Complete genome sequence of Corynebacterium casei LMG S-19264T (=DSM 44701T), isolated from a smear-ripened cheese.</title>
        <authorList>
            <consortium name="US DOE Joint Genome Institute (JGI-PGF)"/>
            <person name="Walter F."/>
            <person name="Albersmeier A."/>
            <person name="Kalinowski J."/>
            <person name="Ruckert C."/>
        </authorList>
    </citation>
    <scope>NUCLEOTIDE SEQUENCE</scope>
    <source>
        <strain evidence="15">VKM B-2748</strain>
    </source>
</reference>
<name>A0A9W6N7M1_9HYPH</name>
<keyword evidence="16" id="KW-1185">Reference proteome</keyword>
<dbReference type="Pfam" id="PF08245">
    <property type="entry name" value="Mur_ligase_M"/>
    <property type="match status" value="1"/>
</dbReference>
<evidence type="ECO:0000256" key="7">
    <source>
        <dbReference type="ARBA" id="ARBA00022984"/>
    </source>
</evidence>
<evidence type="ECO:0000259" key="12">
    <source>
        <dbReference type="Pfam" id="PF01225"/>
    </source>
</evidence>
<keyword evidence="5 10" id="KW-0067">ATP-binding</keyword>
<comment type="function">
    <text evidence="10 11">Involved in cell wall formation. Catalyzes the final step in the synthesis of UDP-N-acetylmuramoyl-pentapeptide, the precursor of murein.</text>
</comment>
<comment type="similarity">
    <text evidence="10">Belongs to the MurCDEF family. MurF subfamily.</text>
</comment>
<proteinExistence type="inferred from homology"/>
<dbReference type="PANTHER" id="PTHR43024:SF1">
    <property type="entry name" value="UDP-N-ACETYLMURAMOYL-TRIPEPTIDE--D-ALANYL-D-ALANINE LIGASE"/>
    <property type="match status" value="1"/>
</dbReference>
<dbReference type="InterPro" id="IPR004101">
    <property type="entry name" value="Mur_ligase_C"/>
</dbReference>
<feature type="binding site" evidence="10">
    <location>
        <begin position="120"/>
        <end position="126"/>
    </location>
    <ligand>
        <name>ATP</name>
        <dbReference type="ChEBI" id="CHEBI:30616"/>
    </ligand>
</feature>
<dbReference type="PANTHER" id="PTHR43024">
    <property type="entry name" value="UDP-N-ACETYLMURAMOYL-TRIPEPTIDE--D-ALANYL-D-ALANINE LIGASE"/>
    <property type="match status" value="1"/>
</dbReference>
<dbReference type="Gene3D" id="3.40.1190.10">
    <property type="entry name" value="Mur-like, catalytic domain"/>
    <property type="match status" value="1"/>
</dbReference>
<dbReference type="GO" id="GO:0008360">
    <property type="term" value="P:regulation of cell shape"/>
    <property type="evidence" value="ECO:0007669"/>
    <property type="project" value="UniProtKB-KW"/>
</dbReference>
<dbReference type="SUPFAM" id="SSF63418">
    <property type="entry name" value="MurE/MurF N-terminal domain"/>
    <property type="match status" value="1"/>
</dbReference>
<keyword evidence="7 10" id="KW-0573">Peptidoglycan synthesis</keyword>
<accession>A0A9W6N7M1</accession>
<comment type="caution">
    <text evidence="15">The sequence shown here is derived from an EMBL/GenBank/DDBJ whole genome shotgun (WGS) entry which is preliminary data.</text>
</comment>